<evidence type="ECO:0008006" key="5">
    <source>
        <dbReference type="Google" id="ProtNLM"/>
    </source>
</evidence>
<feature type="transmembrane region" description="Helical" evidence="2">
    <location>
        <begin position="182"/>
        <end position="201"/>
    </location>
</feature>
<gene>
    <name evidence="3" type="ORF">M2272_001767</name>
</gene>
<evidence type="ECO:0000313" key="3">
    <source>
        <dbReference type="EMBL" id="MDH6195138.1"/>
    </source>
</evidence>
<keyword evidence="2" id="KW-0812">Transmembrane</keyword>
<evidence type="ECO:0000256" key="2">
    <source>
        <dbReference type="SAM" id="Phobius"/>
    </source>
</evidence>
<reference evidence="3 4" key="1">
    <citation type="submission" date="2023-04" db="EMBL/GenBank/DDBJ databases">
        <title>Forest soil microbial communities from Buena Vista Peninsula, Colon Province, Panama.</title>
        <authorList>
            <person name="Bouskill N."/>
        </authorList>
    </citation>
    <scope>NUCLEOTIDE SEQUENCE [LARGE SCALE GENOMIC DNA]</scope>
    <source>
        <strain evidence="3 4">AC80</strain>
    </source>
</reference>
<dbReference type="InterPro" id="IPR029058">
    <property type="entry name" value="AB_hydrolase_fold"/>
</dbReference>
<evidence type="ECO:0000256" key="1">
    <source>
        <dbReference type="SAM" id="MobiDB-lite"/>
    </source>
</evidence>
<feature type="compositionally biased region" description="Low complexity" evidence="1">
    <location>
        <begin position="18"/>
        <end position="31"/>
    </location>
</feature>
<keyword evidence="4" id="KW-1185">Reference proteome</keyword>
<sequence>MIWLRDAHLKGTTMQPRQQQTDNQSSSSQSSRNGASRFGTADLHGGVLNQNGQVRAEGVEVRVHGIGDHATYSALGRPIYKELVDSRVWIGQVPRLPAHPLRLVNWSRANRKLTRHLSWYLAFPFTLLNVAGYMEPKERVPRYLMRAGIAVASVALTISIAAWITLILETCWQRMGLGDDRLTAVVLQAIVPGLFIVLIAYRMIVGRVLVDRGGALISLTSIVALVGMIQILHTKPGSNHDWLHRYLGAGNTLDAMTAFEIGSTSVVLLTALGLCVLALWRRQHGAPFAGAAVLLVLAVSLLHTAGSMLRLFVDGLFRFVPSAQVPGRHIVHDSYIQDVLLPEPSGLRGERVAYVGVWRWFDLTPVFFLAMVAVVAVIVQIELHRRRNVLSNPADPGRPGYQAKTRTHALVEALPTILAPPVAVAIVATGGVWILMGVAFAKAQPWFIDDILMVLNIVTAIVILLVIVRRPEKLAERLRTIFGSVADIAGFWAPDLHPLAGASYRRALLAGIRQSINDLMMDFPNCPIALVGHSQGSVVCAWFVRGGHWTEQPTEGRSDRRAVHDNLHRTGLVTRSDRIALYTCGSPLSTLYKTFFPRYFDDAFFTETLAMTYKGAWWRNYWRKTDPIGSELPIRRPGDNIDVTERVCDETVGHGEYWREDRLRNGITKFFDNTVVKNRQLSGNRSFATAI</sequence>
<dbReference type="Proteomes" id="UP001160130">
    <property type="component" value="Unassembled WGS sequence"/>
</dbReference>
<feature type="transmembrane region" description="Helical" evidence="2">
    <location>
        <begin position="261"/>
        <end position="280"/>
    </location>
</feature>
<feature type="transmembrane region" description="Helical" evidence="2">
    <location>
        <begin position="357"/>
        <end position="379"/>
    </location>
</feature>
<feature type="transmembrane region" description="Helical" evidence="2">
    <location>
        <begin position="213"/>
        <end position="233"/>
    </location>
</feature>
<organism evidence="3 4">
    <name type="scientific">Mycolicibacterium frederiksbergense</name>
    <dbReference type="NCBI Taxonomy" id="117567"/>
    <lineage>
        <taxon>Bacteria</taxon>
        <taxon>Bacillati</taxon>
        <taxon>Actinomycetota</taxon>
        <taxon>Actinomycetes</taxon>
        <taxon>Mycobacteriales</taxon>
        <taxon>Mycobacteriaceae</taxon>
        <taxon>Mycolicibacterium</taxon>
    </lineage>
</organism>
<feature type="region of interest" description="Disordered" evidence="1">
    <location>
        <begin position="9"/>
        <end position="42"/>
    </location>
</feature>
<accession>A0ABT6KWY6</accession>
<dbReference type="SUPFAM" id="SSF53474">
    <property type="entry name" value="alpha/beta-Hydrolases"/>
    <property type="match status" value="1"/>
</dbReference>
<proteinExistence type="predicted"/>
<feature type="transmembrane region" description="Helical" evidence="2">
    <location>
        <begin position="147"/>
        <end position="167"/>
    </location>
</feature>
<dbReference type="EMBL" id="JARXVE010000002">
    <property type="protein sequence ID" value="MDH6195138.1"/>
    <property type="molecule type" value="Genomic_DNA"/>
</dbReference>
<feature type="transmembrane region" description="Helical" evidence="2">
    <location>
        <begin position="292"/>
        <end position="313"/>
    </location>
</feature>
<feature type="transmembrane region" description="Helical" evidence="2">
    <location>
        <begin position="413"/>
        <end position="440"/>
    </location>
</feature>
<protein>
    <recommendedName>
        <fullName evidence="5">Integral membrane protein</fullName>
    </recommendedName>
</protein>
<comment type="caution">
    <text evidence="3">The sequence shown here is derived from an EMBL/GenBank/DDBJ whole genome shotgun (WGS) entry which is preliminary data.</text>
</comment>
<feature type="transmembrane region" description="Helical" evidence="2">
    <location>
        <begin position="446"/>
        <end position="468"/>
    </location>
</feature>
<keyword evidence="2" id="KW-0472">Membrane</keyword>
<keyword evidence="2" id="KW-1133">Transmembrane helix</keyword>
<name>A0ABT6KWY6_9MYCO</name>
<evidence type="ECO:0000313" key="4">
    <source>
        <dbReference type="Proteomes" id="UP001160130"/>
    </source>
</evidence>